<dbReference type="GO" id="GO:0043248">
    <property type="term" value="P:proteasome assembly"/>
    <property type="evidence" value="ECO:0007669"/>
    <property type="project" value="TreeGrafter"/>
</dbReference>
<dbReference type="SUPFAM" id="SSF159659">
    <property type="entry name" value="Cgl1923-like"/>
    <property type="match status" value="1"/>
</dbReference>
<dbReference type="AlphaFoldDB" id="A0AAW2YSH7"/>
<accession>A0AAW2YSH7</accession>
<sequence>MTSQLFVASGDVSFENKTVILGIPSVGNVGQLALDFLISSFNANRVGIIDSAYILPVVGNDPYYDPNTNTKKGIAHTSAEVFEIKSAPDVLLIIIRAPITSSKLFATEFATFLKESKINRLVVLSSANSSWRMDNMIRGGQSNIVVRCQHVGTGWTNSPILEHVVHLDQEEKAELDYLQRNVNPMTHETHSIQNIPSLPQEETSKQKMVRGVGKELLENAKDKFDAILLLVLCNEGDNTPHGVHLAHLVSLDILFEGQVDKLQQSNIQWRPPSSWMYLFGGPPATSLY</sequence>
<protein>
    <recommendedName>
        <fullName evidence="1 4">Proteasome assembly chaperone 2</fullName>
    </recommendedName>
</protein>
<keyword evidence="5" id="KW-0647">Proteasome</keyword>
<dbReference type="GO" id="GO:0000502">
    <property type="term" value="C:proteasome complex"/>
    <property type="evidence" value="ECO:0007669"/>
    <property type="project" value="UniProtKB-KW"/>
</dbReference>
<keyword evidence="2 4" id="KW-0143">Chaperone</keyword>
<dbReference type="EMBL" id="JAOPGA020000503">
    <property type="protein sequence ID" value="KAL0479122.1"/>
    <property type="molecule type" value="Genomic_DNA"/>
</dbReference>
<keyword evidence="7" id="KW-1185">Reference proteome</keyword>
<comment type="similarity">
    <text evidence="3 4">Belongs to the PSMG2 family.</text>
</comment>
<dbReference type="Gene3D" id="3.40.50.10900">
    <property type="entry name" value="PAC-like subunit"/>
    <property type="match status" value="2"/>
</dbReference>
<gene>
    <name evidence="5" type="ORF">AKO1_010035</name>
    <name evidence="6" type="ORF">AKO1_012622</name>
</gene>
<evidence type="ECO:0000256" key="4">
    <source>
        <dbReference type="PIRNR" id="PIRNR010044"/>
    </source>
</evidence>
<evidence type="ECO:0000256" key="3">
    <source>
        <dbReference type="ARBA" id="ARBA00025745"/>
    </source>
</evidence>
<reference evidence="5 7" key="1">
    <citation type="submission" date="2024-03" db="EMBL/GenBank/DDBJ databases">
        <title>The Acrasis kona genome and developmental transcriptomes reveal deep origins of eukaryotic multicellular pathways.</title>
        <authorList>
            <person name="Sheikh S."/>
            <person name="Fu C.-J."/>
            <person name="Brown M.W."/>
            <person name="Baldauf S.L."/>
        </authorList>
    </citation>
    <scope>NUCLEOTIDE SEQUENCE [LARGE SCALE GENOMIC DNA]</scope>
    <source>
        <strain evidence="5 7">ATCC MYA-3509</strain>
    </source>
</reference>
<evidence type="ECO:0000313" key="5">
    <source>
        <dbReference type="EMBL" id="KAL0479122.1"/>
    </source>
</evidence>
<comment type="subunit">
    <text evidence="4">Forms a heterodimer with PSMG1.</text>
</comment>
<dbReference type="InterPro" id="IPR019151">
    <property type="entry name" value="Proteasome_assmbl_chaperone_2"/>
</dbReference>
<proteinExistence type="inferred from homology"/>
<dbReference type="InterPro" id="IPR038389">
    <property type="entry name" value="PSMG2_sf"/>
</dbReference>
<evidence type="ECO:0000313" key="7">
    <source>
        <dbReference type="Proteomes" id="UP001431209"/>
    </source>
</evidence>
<dbReference type="GO" id="GO:0005634">
    <property type="term" value="C:nucleus"/>
    <property type="evidence" value="ECO:0007669"/>
    <property type="project" value="TreeGrafter"/>
</dbReference>
<name>A0AAW2YSH7_9EUKA</name>
<evidence type="ECO:0000256" key="1">
    <source>
        <dbReference type="ARBA" id="ARBA00019186"/>
    </source>
</evidence>
<dbReference type="EMBL" id="JAOPGA020000734">
    <property type="protein sequence ID" value="KAL0481161.1"/>
    <property type="molecule type" value="Genomic_DNA"/>
</dbReference>
<dbReference type="PANTHER" id="PTHR12970:SF1">
    <property type="entry name" value="PROTEASOME ASSEMBLY CHAPERONE 2"/>
    <property type="match status" value="1"/>
</dbReference>
<dbReference type="InterPro" id="IPR016562">
    <property type="entry name" value="Proteasome_assmbl_chp_2_euk"/>
</dbReference>
<dbReference type="PIRSF" id="PIRSF010044">
    <property type="entry name" value="UCP010044"/>
    <property type="match status" value="1"/>
</dbReference>
<dbReference type="Proteomes" id="UP001431209">
    <property type="component" value="Unassembled WGS sequence"/>
</dbReference>
<organism evidence="5 7">
    <name type="scientific">Acrasis kona</name>
    <dbReference type="NCBI Taxonomy" id="1008807"/>
    <lineage>
        <taxon>Eukaryota</taxon>
        <taxon>Discoba</taxon>
        <taxon>Heterolobosea</taxon>
        <taxon>Tetramitia</taxon>
        <taxon>Eutetramitia</taxon>
        <taxon>Acrasidae</taxon>
        <taxon>Acrasis</taxon>
    </lineage>
</organism>
<comment type="caution">
    <text evidence="5">The sequence shown here is derived from an EMBL/GenBank/DDBJ whole genome shotgun (WGS) entry which is preliminary data.</text>
</comment>
<dbReference type="Pfam" id="PF09754">
    <property type="entry name" value="PAC2"/>
    <property type="match status" value="1"/>
</dbReference>
<evidence type="ECO:0000256" key="2">
    <source>
        <dbReference type="ARBA" id="ARBA00023186"/>
    </source>
</evidence>
<comment type="function">
    <text evidence="4">Chaperone protein which promotes assembly of the 20S proteasome as part of a heterodimer with PSMG1.</text>
</comment>
<dbReference type="GO" id="GO:0005829">
    <property type="term" value="C:cytosol"/>
    <property type="evidence" value="ECO:0007669"/>
    <property type="project" value="TreeGrafter"/>
</dbReference>
<dbReference type="PANTHER" id="PTHR12970">
    <property type="entry name" value="PROTEASOME ASSEMBLY CHAPERONE 2"/>
    <property type="match status" value="1"/>
</dbReference>
<evidence type="ECO:0000313" key="6">
    <source>
        <dbReference type="EMBL" id="KAL0481161.1"/>
    </source>
</evidence>